<sequence length="340" mass="38037">MKVLEVKNLQVNLKTKYGEVKAVRDVSFDLKKGEILSIVGESGSGKSVLCRSILKLLPENGYVKNGDILLNGTNICNLTDKMMSKVRGKEISMIFQDPMTSLNPTISVGKQISEAVRVHNKVTRVEAKRRAIELIDFVGIDESESRYNQYPYEFSGGMRQRIAIAIALACNPKILIADEPTTALDSIMQNKILDLIKSIQKKTNISIIFITHDMEVVNKIADRIAVMYAGKIVEIGKKEDIFSNPIHPYTVGLMSSRASFNMDKEYLPTIEGVPPNLLNPPKGEAFAIRNKNPLVIDFLEEPPMFKVSESHYAATWLLHPNAAIARDEIKAKEEKLIIHE</sequence>
<dbReference type="EMBL" id="JACOOO010000038">
    <property type="protein sequence ID" value="MBC5630466.1"/>
    <property type="molecule type" value="Genomic_DNA"/>
</dbReference>
<dbReference type="InterPro" id="IPR027417">
    <property type="entry name" value="P-loop_NTPase"/>
</dbReference>
<dbReference type="Gene3D" id="3.40.50.300">
    <property type="entry name" value="P-loop containing nucleotide triphosphate hydrolases"/>
    <property type="match status" value="1"/>
</dbReference>
<protein>
    <submittedName>
        <fullName evidence="9">ABC transporter ATP-binding protein</fullName>
    </submittedName>
</protein>
<reference evidence="9 10" key="1">
    <citation type="submission" date="2020-08" db="EMBL/GenBank/DDBJ databases">
        <title>Genome public.</title>
        <authorList>
            <person name="Liu C."/>
            <person name="Sun Q."/>
        </authorList>
    </citation>
    <scope>NUCLEOTIDE SEQUENCE [LARGE SCALE GENOMIC DNA]</scope>
    <source>
        <strain evidence="9 10">NSJ-6</strain>
    </source>
</reference>
<feature type="domain" description="ABC transporter" evidence="8">
    <location>
        <begin position="4"/>
        <end position="254"/>
    </location>
</feature>
<evidence type="ECO:0000256" key="6">
    <source>
        <dbReference type="ARBA" id="ARBA00022840"/>
    </source>
</evidence>
<dbReference type="PROSITE" id="PS50893">
    <property type="entry name" value="ABC_TRANSPORTER_2"/>
    <property type="match status" value="1"/>
</dbReference>
<name>A0ABR7DGB2_9CLOT</name>
<dbReference type="Proteomes" id="UP000596929">
    <property type="component" value="Unassembled WGS sequence"/>
</dbReference>
<dbReference type="SMART" id="SM00382">
    <property type="entry name" value="AAA"/>
    <property type="match status" value="1"/>
</dbReference>
<evidence type="ECO:0000256" key="3">
    <source>
        <dbReference type="ARBA" id="ARBA00022448"/>
    </source>
</evidence>
<dbReference type="PANTHER" id="PTHR43297:SF2">
    <property type="entry name" value="DIPEPTIDE TRANSPORT ATP-BINDING PROTEIN DPPD"/>
    <property type="match status" value="1"/>
</dbReference>
<keyword evidence="5" id="KW-0547">Nucleotide-binding</keyword>
<dbReference type="InterPro" id="IPR003593">
    <property type="entry name" value="AAA+_ATPase"/>
</dbReference>
<keyword evidence="3" id="KW-0813">Transport</keyword>
<comment type="subcellular location">
    <subcellularLocation>
        <location evidence="1">Cell membrane</location>
        <topology evidence="1">Peripheral membrane protein</topology>
    </subcellularLocation>
</comment>
<evidence type="ECO:0000313" key="9">
    <source>
        <dbReference type="EMBL" id="MBC5630466.1"/>
    </source>
</evidence>
<dbReference type="PROSITE" id="PS00211">
    <property type="entry name" value="ABC_TRANSPORTER_1"/>
    <property type="match status" value="1"/>
</dbReference>
<evidence type="ECO:0000256" key="2">
    <source>
        <dbReference type="ARBA" id="ARBA00005417"/>
    </source>
</evidence>
<evidence type="ECO:0000256" key="1">
    <source>
        <dbReference type="ARBA" id="ARBA00004202"/>
    </source>
</evidence>
<dbReference type="InterPro" id="IPR050388">
    <property type="entry name" value="ABC_Ni/Peptide_Import"/>
</dbReference>
<comment type="similarity">
    <text evidence="2">Belongs to the ABC transporter superfamily.</text>
</comment>
<evidence type="ECO:0000256" key="5">
    <source>
        <dbReference type="ARBA" id="ARBA00022741"/>
    </source>
</evidence>
<dbReference type="InterPro" id="IPR003439">
    <property type="entry name" value="ABC_transporter-like_ATP-bd"/>
</dbReference>
<dbReference type="CDD" id="cd03257">
    <property type="entry name" value="ABC_NikE_OppD_transporters"/>
    <property type="match status" value="1"/>
</dbReference>
<gene>
    <name evidence="9" type="ORF">H8S20_16525</name>
</gene>
<keyword evidence="6 9" id="KW-0067">ATP-binding</keyword>
<evidence type="ECO:0000256" key="4">
    <source>
        <dbReference type="ARBA" id="ARBA00022475"/>
    </source>
</evidence>
<evidence type="ECO:0000256" key="7">
    <source>
        <dbReference type="ARBA" id="ARBA00023136"/>
    </source>
</evidence>
<dbReference type="NCBIfam" id="TIGR01727">
    <property type="entry name" value="oligo_HPY"/>
    <property type="match status" value="1"/>
</dbReference>
<dbReference type="PANTHER" id="PTHR43297">
    <property type="entry name" value="OLIGOPEPTIDE TRANSPORT ATP-BINDING PROTEIN APPD"/>
    <property type="match status" value="1"/>
</dbReference>
<proteinExistence type="inferred from homology"/>
<organism evidence="9 10">
    <name type="scientific">Clostridium hominis</name>
    <dbReference type="NCBI Taxonomy" id="2763036"/>
    <lineage>
        <taxon>Bacteria</taxon>
        <taxon>Bacillati</taxon>
        <taxon>Bacillota</taxon>
        <taxon>Clostridia</taxon>
        <taxon>Eubacteriales</taxon>
        <taxon>Clostridiaceae</taxon>
        <taxon>Clostridium</taxon>
    </lineage>
</organism>
<dbReference type="InterPro" id="IPR013563">
    <property type="entry name" value="Oligopep_ABC_C"/>
</dbReference>
<keyword evidence="4" id="KW-1003">Cell membrane</keyword>
<dbReference type="Pfam" id="PF00005">
    <property type="entry name" value="ABC_tran"/>
    <property type="match status" value="1"/>
</dbReference>
<comment type="caution">
    <text evidence="9">The sequence shown here is derived from an EMBL/GenBank/DDBJ whole genome shotgun (WGS) entry which is preliminary data.</text>
</comment>
<keyword evidence="10" id="KW-1185">Reference proteome</keyword>
<dbReference type="Pfam" id="PF08352">
    <property type="entry name" value="oligo_HPY"/>
    <property type="match status" value="1"/>
</dbReference>
<dbReference type="SUPFAM" id="SSF52540">
    <property type="entry name" value="P-loop containing nucleoside triphosphate hydrolases"/>
    <property type="match status" value="1"/>
</dbReference>
<keyword evidence="7" id="KW-0472">Membrane</keyword>
<evidence type="ECO:0000259" key="8">
    <source>
        <dbReference type="PROSITE" id="PS50893"/>
    </source>
</evidence>
<evidence type="ECO:0000313" key="10">
    <source>
        <dbReference type="Proteomes" id="UP000596929"/>
    </source>
</evidence>
<accession>A0ABR7DGB2</accession>
<dbReference type="RefSeq" id="WP_032118347.1">
    <property type="nucleotide sequence ID" value="NZ_JACOOO010000038.1"/>
</dbReference>
<dbReference type="InterPro" id="IPR017871">
    <property type="entry name" value="ABC_transporter-like_CS"/>
</dbReference>
<dbReference type="GO" id="GO:0005524">
    <property type="term" value="F:ATP binding"/>
    <property type="evidence" value="ECO:0007669"/>
    <property type="project" value="UniProtKB-KW"/>
</dbReference>